<organism evidence="10 11">
    <name type="scientific">Paracoccus marinaquae</name>
    <dbReference type="NCBI Taxonomy" id="2841926"/>
    <lineage>
        <taxon>Bacteria</taxon>
        <taxon>Pseudomonadati</taxon>
        <taxon>Pseudomonadota</taxon>
        <taxon>Alphaproteobacteria</taxon>
        <taxon>Rhodobacterales</taxon>
        <taxon>Paracoccaceae</taxon>
        <taxon>Paracoccus</taxon>
    </lineage>
</organism>
<dbReference type="Proteomes" id="UP001166191">
    <property type="component" value="Unassembled WGS sequence"/>
</dbReference>
<evidence type="ECO:0000256" key="5">
    <source>
        <dbReference type="ARBA" id="ARBA00022741"/>
    </source>
</evidence>
<dbReference type="PANTHER" id="PTHR43790:SF3">
    <property type="entry name" value="D-ALLOSE IMPORT ATP-BINDING PROTEIN ALSA-RELATED"/>
    <property type="match status" value="1"/>
</dbReference>
<feature type="domain" description="ABC transporter" evidence="9">
    <location>
        <begin position="242"/>
        <end position="500"/>
    </location>
</feature>
<protein>
    <submittedName>
        <fullName evidence="10">Sugar ABC transporter ATP-binding protein</fullName>
    </submittedName>
</protein>
<dbReference type="InterPro" id="IPR003439">
    <property type="entry name" value="ABC_transporter-like_ATP-bd"/>
</dbReference>
<name>A0ABS6AJG6_9RHOB</name>
<evidence type="ECO:0000256" key="8">
    <source>
        <dbReference type="ARBA" id="ARBA00023136"/>
    </source>
</evidence>
<dbReference type="RefSeq" id="WP_216033409.1">
    <property type="nucleotide sequence ID" value="NZ_JAHKNG010000018.1"/>
</dbReference>
<dbReference type="GO" id="GO:0005524">
    <property type="term" value="F:ATP binding"/>
    <property type="evidence" value="ECO:0007669"/>
    <property type="project" value="UniProtKB-KW"/>
</dbReference>
<dbReference type="PROSITE" id="PS50893">
    <property type="entry name" value="ABC_TRANSPORTER_2"/>
    <property type="match status" value="2"/>
</dbReference>
<dbReference type="PANTHER" id="PTHR43790">
    <property type="entry name" value="CARBOHYDRATE TRANSPORT ATP-BINDING PROTEIN MG119-RELATED"/>
    <property type="match status" value="1"/>
</dbReference>
<proteinExistence type="predicted"/>
<keyword evidence="8" id="KW-0472">Membrane</keyword>
<accession>A0ABS6AJG6</accession>
<keyword evidence="4" id="KW-0677">Repeat</keyword>
<evidence type="ECO:0000313" key="11">
    <source>
        <dbReference type="Proteomes" id="UP001166191"/>
    </source>
</evidence>
<keyword evidence="1" id="KW-0813">Transport</keyword>
<evidence type="ECO:0000256" key="2">
    <source>
        <dbReference type="ARBA" id="ARBA00022475"/>
    </source>
</evidence>
<evidence type="ECO:0000256" key="1">
    <source>
        <dbReference type="ARBA" id="ARBA00022448"/>
    </source>
</evidence>
<keyword evidence="6 10" id="KW-0067">ATP-binding</keyword>
<dbReference type="CDD" id="cd03215">
    <property type="entry name" value="ABC_Carb_Monos_II"/>
    <property type="match status" value="1"/>
</dbReference>
<keyword evidence="7" id="KW-1278">Translocase</keyword>
<keyword evidence="2" id="KW-1003">Cell membrane</keyword>
<evidence type="ECO:0000256" key="7">
    <source>
        <dbReference type="ARBA" id="ARBA00022967"/>
    </source>
</evidence>
<comment type="caution">
    <text evidence="10">The sequence shown here is derived from an EMBL/GenBank/DDBJ whole genome shotgun (WGS) entry which is preliminary data.</text>
</comment>
<dbReference type="InterPro" id="IPR003593">
    <property type="entry name" value="AAA+_ATPase"/>
</dbReference>
<reference evidence="10" key="1">
    <citation type="submission" date="2021-06" db="EMBL/GenBank/DDBJ databases">
        <title>Paracoccus bacterium XHP0099 sp. nov., isolated from the surface waters of the Yellow Sea.</title>
        <authorList>
            <person name="Xue H."/>
            <person name="Zhang D."/>
        </authorList>
    </citation>
    <scope>NUCLEOTIDE SEQUENCE</scope>
    <source>
        <strain evidence="10">XHP0099</strain>
    </source>
</reference>
<dbReference type="PROSITE" id="PS00211">
    <property type="entry name" value="ABC_TRANSPORTER_1"/>
    <property type="match status" value="1"/>
</dbReference>
<dbReference type="InterPro" id="IPR017871">
    <property type="entry name" value="ABC_transporter-like_CS"/>
</dbReference>
<evidence type="ECO:0000256" key="4">
    <source>
        <dbReference type="ARBA" id="ARBA00022737"/>
    </source>
</evidence>
<feature type="domain" description="ABC transporter" evidence="9">
    <location>
        <begin position="8"/>
        <end position="243"/>
    </location>
</feature>
<dbReference type="CDD" id="cd03216">
    <property type="entry name" value="ABC_Carb_Monos_I"/>
    <property type="match status" value="1"/>
</dbReference>
<keyword evidence="5" id="KW-0547">Nucleotide-binding</keyword>
<sequence>MTQPEPILKLSDICKSFGSIKVLHSVDFELRKGEIHALAGENGAGKSTLMNIIGGVLAPTSGEIMLKGKPISIASPLEAQDNGIALVHQEIALCPDVSVAENVMMSTIGRSRSIFVNHGEIRKEAAQTLGKLTTISPDARLGSLSISNQQLVEISRALALDCEILILDEPTAALTQSEAESLFVLLRQLRDQGVAIIYISHRMSEIYKLCDRITVLRDGRHISTDRVADVTPDEVVHKLVGRRLEALYPPKSATADGPVLMQVARLSDAAMVHDVSFSLRRGEVMGLAGLIGSGRSELLQLICGLRARSSGTVTLADGTDFAPRSYSNAVAKGVVCLSEDRKMNGVFLDLSIAQNISSMRISQVSNRYGFVSQRKENDQAMVLGRRLNIKAASVLQNVSELSGGNQQKVAIARLLSIAPRIIFLDEPTRGIDVGAKAEIHQLLRQLADDGIGILVVSSELSEVLGLCDRVLVLSEGRQAGMLAGPDLTEDNLVRLAAGAAQKETSSNEAIHG</sequence>
<evidence type="ECO:0000313" key="10">
    <source>
        <dbReference type="EMBL" id="MBU3030733.1"/>
    </source>
</evidence>
<evidence type="ECO:0000256" key="3">
    <source>
        <dbReference type="ARBA" id="ARBA00022597"/>
    </source>
</evidence>
<keyword evidence="3" id="KW-0762">Sugar transport</keyword>
<dbReference type="SMART" id="SM00382">
    <property type="entry name" value="AAA"/>
    <property type="match status" value="2"/>
</dbReference>
<keyword evidence="11" id="KW-1185">Reference proteome</keyword>
<dbReference type="Pfam" id="PF00005">
    <property type="entry name" value="ABC_tran"/>
    <property type="match status" value="2"/>
</dbReference>
<gene>
    <name evidence="10" type="ORF">KNW02_11475</name>
</gene>
<dbReference type="InterPro" id="IPR050107">
    <property type="entry name" value="ABC_carbohydrate_import_ATPase"/>
</dbReference>
<evidence type="ECO:0000259" key="9">
    <source>
        <dbReference type="PROSITE" id="PS50893"/>
    </source>
</evidence>
<evidence type="ECO:0000256" key="6">
    <source>
        <dbReference type="ARBA" id="ARBA00022840"/>
    </source>
</evidence>
<dbReference type="EMBL" id="JAHKNG010000018">
    <property type="protein sequence ID" value="MBU3030733.1"/>
    <property type="molecule type" value="Genomic_DNA"/>
</dbReference>